<keyword evidence="2" id="KW-1185">Reference proteome</keyword>
<evidence type="ECO:0000313" key="1">
    <source>
        <dbReference type="EMBL" id="GGY06899.1"/>
    </source>
</evidence>
<protein>
    <submittedName>
        <fullName evidence="1">Uncharacterized protein</fullName>
    </submittedName>
</protein>
<proteinExistence type="predicted"/>
<reference evidence="1" key="2">
    <citation type="submission" date="2020-09" db="EMBL/GenBank/DDBJ databases">
        <authorList>
            <person name="Sun Q."/>
            <person name="Kim S."/>
        </authorList>
    </citation>
    <scope>NUCLEOTIDE SEQUENCE</scope>
    <source>
        <strain evidence="1">KCTC 32182</strain>
    </source>
</reference>
<gene>
    <name evidence="1" type="ORF">GCM10011289_06830</name>
</gene>
<reference evidence="1" key="1">
    <citation type="journal article" date="2014" name="Int. J. Syst. Evol. Microbiol.">
        <title>Complete genome sequence of Corynebacterium casei LMG S-19264T (=DSM 44701T), isolated from a smear-ripened cheese.</title>
        <authorList>
            <consortium name="US DOE Joint Genome Institute (JGI-PGF)"/>
            <person name="Walter F."/>
            <person name="Albersmeier A."/>
            <person name="Kalinowski J."/>
            <person name="Ruckert C."/>
        </authorList>
    </citation>
    <scope>NUCLEOTIDE SEQUENCE</scope>
    <source>
        <strain evidence="1">KCTC 32182</strain>
    </source>
</reference>
<organism evidence="1 2">
    <name type="scientific">Paludibacterium paludis</name>
    <dbReference type="NCBI Taxonomy" id="1225769"/>
    <lineage>
        <taxon>Bacteria</taxon>
        <taxon>Pseudomonadati</taxon>
        <taxon>Pseudomonadota</taxon>
        <taxon>Betaproteobacteria</taxon>
        <taxon>Neisseriales</taxon>
        <taxon>Chromobacteriaceae</taxon>
        <taxon>Paludibacterium</taxon>
    </lineage>
</organism>
<sequence>MDSQAFLRELESLSLPASSFDHTAHLFAAWSYRCRYPAREAAARCARTLSRFAMANGDAAKYHHTLTLSILTLLYDRMAQDAALSRDWSAFLSACDDIRRDARNVVLEHYSADRLNDDTARKSFVEPDRKPLPALCPLH</sequence>
<name>A0A918NZ15_9NEIS</name>
<dbReference type="AlphaFoldDB" id="A0A918NZ15"/>
<accession>A0A918NZ15</accession>
<dbReference type="RefSeq" id="WP_189531215.1">
    <property type="nucleotide sequence ID" value="NZ_BMYX01000002.1"/>
</dbReference>
<dbReference type="Proteomes" id="UP000645257">
    <property type="component" value="Unassembled WGS sequence"/>
</dbReference>
<evidence type="ECO:0000313" key="2">
    <source>
        <dbReference type="Proteomes" id="UP000645257"/>
    </source>
</evidence>
<dbReference type="EMBL" id="BMYX01000002">
    <property type="protein sequence ID" value="GGY06899.1"/>
    <property type="molecule type" value="Genomic_DNA"/>
</dbReference>
<comment type="caution">
    <text evidence="1">The sequence shown here is derived from an EMBL/GenBank/DDBJ whole genome shotgun (WGS) entry which is preliminary data.</text>
</comment>